<organism evidence="1">
    <name type="scientific">Albugo laibachii Nc14</name>
    <dbReference type="NCBI Taxonomy" id="890382"/>
    <lineage>
        <taxon>Eukaryota</taxon>
        <taxon>Sar</taxon>
        <taxon>Stramenopiles</taxon>
        <taxon>Oomycota</taxon>
        <taxon>Peronosporomycetes</taxon>
        <taxon>Albuginales</taxon>
        <taxon>Albuginaceae</taxon>
        <taxon>Albugo</taxon>
    </lineage>
</organism>
<gene>
    <name evidence="1" type="primary">AlNc14C109G6342</name>
    <name evidence="1" type="ORF">ALNC14_071650</name>
</gene>
<dbReference type="EMBL" id="FR824154">
    <property type="protein sequence ID" value="CCA21022.1"/>
    <property type="molecule type" value="Genomic_DNA"/>
</dbReference>
<reference evidence="1" key="2">
    <citation type="submission" date="2011-02" db="EMBL/GenBank/DDBJ databases">
        <authorList>
            <person name="MacLean D."/>
        </authorList>
    </citation>
    <scope>NUCLEOTIDE SEQUENCE</scope>
</reference>
<evidence type="ECO:0000313" key="1">
    <source>
        <dbReference type="EMBL" id="CCA21022.1"/>
    </source>
</evidence>
<dbReference type="HOGENOM" id="CLU_988405_0_0_1"/>
<reference evidence="1" key="1">
    <citation type="journal article" date="2011" name="PLoS Biol.">
        <title>Gene gain and loss during evolution of obligate parasitism in the white rust pathogen of Arabidopsis thaliana.</title>
        <authorList>
            <person name="Kemen E."/>
            <person name="Gardiner A."/>
            <person name="Schultz-Larsen T."/>
            <person name="Kemen A.C."/>
            <person name="Balmuth A.L."/>
            <person name="Robert-Seilaniantz A."/>
            <person name="Bailey K."/>
            <person name="Holub E."/>
            <person name="Studholme D.J."/>
            <person name="Maclean D."/>
            <person name="Jones J.D."/>
        </authorList>
    </citation>
    <scope>NUCLEOTIDE SEQUENCE</scope>
</reference>
<accession>F0WIE1</accession>
<proteinExistence type="predicted"/>
<protein>
    <submittedName>
        <fullName evidence="1">AlNc14C109G6342 protein</fullName>
    </submittedName>
</protein>
<sequence>MKNRILIRWFTFTLYNHVARSELDTLQCILNIPSTSLAKCQSCLLDAAGATRLILTGIAMREKEIGQVSSSVLGPNLFFSQFANLCGGIKFLRSDEAAKEDYSSERKDCNVDKHSPGKRSSIFMPASNLPEPAPHSLVPRLNDLISCARRGKKAEAIIKEAAAIELSQQMEIPSTQMAVILSTGRIVTNQNEGTNEGAPIVQYFNYLFKDEIVDWSDTRAKCNSECGKILDKKDLADCHPSIVDNFYLSTQSQPLVQRLHARLGKLSDKSTQQPDFCLVMGS</sequence>
<dbReference type="AlphaFoldDB" id="F0WIE1"/>
<name>F0WIE1_9STRA</name>